<name>A0A1X6NVE7_PORUM</name>
<keyword evidence="3" id="KW-1185">Reference proteome</keyword>
<evidence type="ECO:0000313" key="3">
    <source>
        <dbReference type="Proteomes" id="UP000218209"/>
    </source>
</evidence>
<evidence type="ECO:0000313" key="2">
    <source>
        <dbReference type="EMBL" id="OSX72562.1"/>
    </source>
</evidence>
<protein>
    <submittedName>
        <fullName evidence="2">Uncharacterized protein</fullName>
    </submittedName>
</protein>
<dbReference type="Proteomes" id="UP000218209">
    <property type="component" value="Unassembled WGS sequence"/>
</dbReference>
<evidence type="ECO:0000256" key="1">
    <source>
        <dbReference type="SAM" id="MobiDB-lite"/>
    </source>
</evidence>
<reference evidence="2 3" key="1">
    <citation type="submission" date="2017-03" db="EMBL/GenBank/DDBJ databases">
        <title>WGS assembly of Porphyra umbilicalis.</title>
        <authorList>
            <person name="Brawley S.H."/>
            <person name="Blouin N.A."/>
            <person name="Ficko-Blean E."/>
            <person name="Wheeler G.L."/>
            <person name="Lohr M."/>
            <person name="Goodson H.V."/>
            <person name="Jenkins J.W."/>
            <person name="Blaby-Haas C.E."/>
            <person name="Helliwell K.E."/>
            <person name="Chan C."/>
            <person name="Marriage T."/>
            <person name="Bhattacharya D."/>
            <person name="Klein A.S."/>
            <person name="Badis Y."/>
            <person name="Brodie J."/>
            <person name="Cao Y."/>
            <person name="Collen J."/>
            <person name="Dittami S.M."/>
            <person name="Gachon C.M."/>
            <person name="Green B.R."/>
            <person name="Karpowicz S."/>
            <person name="Kim J.W."/>
            <person name="Kudahl U."/>
            <person name="Lin S."/>
            <person name="Michel G."/>
            <person name="Mittag M."/>
            <person name="Olson B.J."/>
            <person name="Pangilinan J."/>
            <person name="Peng Y."/>
            <person name="Qiu H."/>
            <person name="Shu S."/>
            <person name="Singer J.T."/>
            <person name="Smith A.G."/>
            <person name="Sprecher B.N."/>
            <person name="Wagner V."/>
            <person name="Wang W."/>
            <person name="Wang Z.-Y."/>
            <person name="Yan J."/>
            <person name="Yarish C."/>
            <person name="Zoeuner-Riek S."/>
            <person name="Zhuang Y."/>
            <person name="Zou Y."/>
            <person name="Lindquist E.A."/>
            <person name="Grimwood J."/>
            <person name="Barry K."/>
            <person name="Rokhsar D.S."/>
            <person name="Schmutz J."/>
            <person name="Stiller J.W."/>
            <person name="Grossman A.R."/>
            <person name="Prochnik S.E."/>
        </authorList>
    </citation>
    <scope>NUCLEOTIDE SEQUENCE [LARGE SCALE GENOMIC DNA]</scope>
    <source>
        <strain evidence="2">4086291</strain>
    </source>
</reference>
<sequence length="860" mass="92258">MVEGSSRDALPSTTPPSKTVKTWRVRSVPLRLPFLVRLCGDFAMLCHFLTLTGGGDVNRCPFRWPCWPAGYLSSSLLDGGTGDTRDGPLLSAHWELTIWSLARWSTLRDKTWRVSDGRLLRACGRCQAEMVAVSSSAAVLSCGNVMCSLFDRPQAKLIPRIADTPLSTAFRRLRRRLGGPRGYPLLADIPFFIQAPVMHCAGKISKCLMYFLLALLHKPFRTMARQRIYALLGRSNLGAMYLREFARLDAMVVALPHSMGCATDAGVIVMMQLNQLMSASWRRAIGSKPAVAREHAASAIQLAAALLASTFRALKPFDPETKKAGVFNLYLHTALAHVRQLVGAEFPTLHLICDDHIEGMIASLNRYFNRRTNNVSRGQSLVNRVALVPLTFDKTKIRAAAEQQLFTKEIIVCPCIVKLTPTAGADLEEIVRLACRDAALSVAVESAVDTISLTPETSGLVKAAREATRAAASAAAAVAGAKAAAKASIAAETDPATMAESARVEGNATVVYSVAQAAMVAVAGRVPLLFALAAEPDVVRQNQTPQLEPSMEQTLQDELEKAQRRISVCMCGSLSGKGPSTVARKAMRKTADGGTDSDADVDVADGGVVDVDRVDDADVADAGEACATGAASASERGEVALGTSPAIEAHLGAVGSVEHLTDSMHDAMEEVAPGVFRDEEFGFGTGVPEDQDIGEDMLLPERSRPRSDVPVEGDRCYRLEELGADESDDDCSDGDSMGDDDGHQCARTSTRANPTEDGFGAFLLEGAAGDEPLAPFLPSAAVVQTVLGSRTYSSETPDAVPLARALEEELILVQLFIARLRTPEFLAWARRDGVLLRDMALAAERLRHAIVCRMVDLDGT</sequence>
<feature type="region of interest" description="Disordered" evidence="1">
    <location>
        <begin position="720"/>
        <end position="752"/>
    </location>
</feature>
<feature type="compositionally biased region" description="Acidic residues" evidence="1">
    <location>
        <begin position="722"/>
        <end position="739"/>
    </location>
</feature>
<dbReference type="AlphaFoldDB" id="A0A1X6NVE7"/>
<proteinExistence type="predicted"/>
<accession>A0A1X6NVE7</accession>
<organism evidence="2 3">
    <name type="scientific">Porphyra umbilicalis</name>
    <name type="common">Purple laver</name>
    <name type="synonym">Red alga</name>
    <dbReference type="NCBI Taxonomy" id="2786"/>
    <lineage>
        <taxon>Eukaryota</taxon>
        <taxon>Rhodophyta</taxon>
        <taxon>Bangiophyceae</taxon>
        <taxon>Bangiales</taxon>
        <taxon>Bangiaceae</taxon>
        <taxon>Porphyra</taxon>
    </lineage>
</organism>
<dbReference type="EMBL" id="KV919053">
    <property type="protein sequence ID" value="OSX72562.1"/>
    <property type="molecule type" value="Genomic_DNA"/>
</dbReference>
<gene>
    <name evidence="2" type="ORF">BU14_0424s0018</name>
</gene>